<gene>
    <name evidence="2" type="ORF">LACBIDRAFT_305145</name>
</gene>
<dbReference type="AlphaFoldDB" id="B0CTI6"/>
<proteinExistence type="predicted"/>
<dbReference type="KEGG" id="lbc:LACBIDRAFT_305145"/>
<dbReference type="RefSeq" id="XP_001875055.1">
    <property type="nucleotide sequence ID" value="XM_001875020.1"/>
</dbReference>
<dbReference type="STRING" id="486041.B0CTI6"/>
<dbReference type="InParanoid" id="B0CTI6"/>
<evidence type="ECO:0000256" key="1">
    <source>
        <dbReference type="SAM" id="MobiDB-lite"/>
    </source>
</evidence>
<protein>
    <submittedName>
        <fullName evidence="2">Predicted protein</fullName>
    </submittedName>
</protein>
<evidence type="ECO:0000313" key="3">
    <source>
        <dbReference type="Proteomes" id="UP000001194"/>
    </source>
</evidence>
<dbReference type="GeneID" id="6071049"/>
<dbReference type="Proteomes" id="UP000001194">
    <property type="component" value="Unassembled WGS sequence"/>
</dbReference>
<feature type="region of interest" description="Disordered" evidence="1">
    <location>
        <begin position="34"/>
        <end position="55"/>
    </location>
</feature>
<organism evidence="3">
    <name type="scientific">Laccaria bicolor (strain S238N-H82 / ATCC MYA-4686)</name>
    <name type="common">Bicoloured deceiver</name>
    <name type="synonym">Laccaria laccata var. bicolor</name>
    <dbReference type="NCBI Taxonomy" id="486041"/>
    <lineage>
        <taxon>Eukaryota</taxon>
        <taxon>Fungi</taxon>
        <taxon>Dikarya</taxon>
        <taxon>Basidiomycota</taxon>
        <taxon>Agaricomycotina</taxon>
        <taxon>Agaricomycetes</taxon>
        <taxon>Agaricomycetidae</taxon>
        <taxon>Agaricales</taxon>
        <taxon>Agaricineae</taxon>
        <taxon>Hydnangiaceae</taxon>
        <taxon>Laccaria</taxon>
    </lineage>
</organism>
<keyword evidence="3" id="KW-1185">Reference proteome</keyword>
<evidence type="ECO:0000313" key="2">
    <source>
        <dbReference type="EMBL" id="EDR14496.1"/>
    </source>
</evidence>
<name>B0CTI6_LACBS</name>
<reference evidence="2 3" key="1">
    <citation type="journal article" date="2008" name="Nature">
        <title>The genome of Laccaria bicolor provides insights into mycorrhizal symbiosis.</title>
        <authorList>
            <person name="Martin F."/>
            <person name="Aerts A."/>
            <person name="Ahren D."/>
            <person name="Brun A."/>
            <person name="Danchin E.G.J."/>
            <person name="Duchaussoy F."/>
            <person name="Gibon J."/>
            <person name="Kohler A."/>
            <person name="Lindquist E."/>
            <person name="Pereda V."/>
            <person name="Salamov A."/>
            <person name="Shapiro H.J."/>
            <person name="Wuyts J."/>
            <person name="Blaudez D."/>
            <person name="Buee M."/>
            <person name="Brokstein P."/>
            <person name="Canbaeck B."/>
            <person name="Cohen D."/>
            <person name="Courty P.E."/>
            <person name="Coutinho P.M."/>
            <person name="Delaruelle C."/>
            <person name="Detter J.C."/>
            <person name="Deveau A."/>
            <person name="DiFazio S."/>
            <person name="Duplessis S."/>
            <person name="Fraissinet-Tachet L."/>
            <person name="Lucic E."/>
            <person name="Frey-Klett P."/>
            <person name="Fourrey C."/>
            <person name="Feussner I."/>
            <person name="Gay G."/>
            <person name="Grimwood J."/>
            <person name="Hoegger P.J."/>
            <person name="Jain P."/>
            <person name="Kilaru S."/>
            <person name="Labbe J."/>
            <person name="Lin Y.C."/>
            <person name="Legue V."/>
            <person name="Le Tacon F."/>
            <person name="Marmeisse R."/>
            <person name="Melayah D."/>
            <person name="Montanini B."/>
            <person name="Muratet M."/>
            <person name="Nehls U."/>
            <person name="Niculita-Hirzel H."/>
            <person name="Oudot-Le Secq M.P."/>
            <person name="Peter M."/>
            <person name="Quesneville H."/>
            <person name="Rajashekar B."/>
            <person name="Reich M."/>
            <person name="Rouhier N."/>
            <person name="Schmutz J."/>
            <person name="Yin T."/>
            <person name="Chalot M."/>
            <person name="Henrissat B."/>
            <person name="Kuees U."/>
            <person name="Lucas S."/>
            <person name="Van de Peer Y."/>
            <person name="Podila G.K."/>
            <person name="Polle A."/>
            <person name="Pukkila P.J."/>
            <person name="Richardson P.M."/>
            <person name="Rouze P."/>
            <person name="Sanders I.R."/>
            <person name="Stajich J.E."/>
            <person name="Tunlid A."/>
            <person name="Tuskan G."/>
            <person name="Grigoriev I.V."/>
        </authorList>
    </citation>
    <scope>NUCLEOTIDE SEQUENCE [LARGE SCALE GENOMIC DNA]</scope>
    <source>
        <strain evidence="3">S238N-H82 / ATCC MYA-4686</strain>
    </source>
</reference>
<sequence>MIADRLRALPQDTGLAVTTSKRFSPDVSTSLTLVPSTPISTFGPPSPSSSHASSPRLNNFDLTSFTLTFPSIDELDELPGFNTPSVPNTAISASNGPKTPIPKTNMAFPVELLSYIQEHNVLLIDVRNSLYLCGKG</sequence>
<accession>B0CTI6</accession>
<dbReference type="HOGENOM" id="CLU_1875776_0_0_1"/>
<dbReference type="EMBL" id="DS547092">
    <property type="protein sequence ID" value="EDR14496.1"/>
    <property type="molecule type" value="Genomic_DNA"/>
</dbReference>